<dbReference type="SUPFAM" id="SSF48371">
    <property type="entry name" value="ARM repeat"/>
    <property type="match status" value="1"/>
</dbReference>
<dbReference type="Gene3D" id="1.25.10.10">
    <property type="entry name" value="Leucine-rich Repeat Variant"/>
    <property type="match status" value="1"/>
</dbReference>
<dbReference type="InterPro" id="IPR000917">
    <property type="entry name" value="Sulfatase_N"/>
</dbReference>
<evidence type="ECO:0000256" key="2">
    <source>
        <dbReference type="ARBA" id="ARBA00022801"/>
    </source>
</evidence>
<dbReference type="Proteomes" id="UP001321305">
    <property type="component" value="Chromosome"/>
</dbReference>
<feature type="domain" description="Sulfatase N-terminal" evidence="3">
    <location>
        <begin position="227"/>
        <end position="377"/>
    </location>
</feature>
<evidence type="ECO:0000259" key="3">
    <source>
        <dbReference type="Pfam" id="PF00884"/>
    </source>
</evidence>
<dbReference type="Gene3D" id="2.130.10.10">
    <property type="entry name" value="YVTN repeat-like/Quinoprotein amine dehydrogenase"/>
    <property type="match status" value="1"/>
</dbReference>
<evidence type="ECO:0000313" key="5">
    <source>
        <dbReference type="Proteomes" id="UP001321305"/>
    </source>
</evidence>
<dbReference type="InterPro" id="IPR011989">
    <property type="entry name" value="ARM-like"/>
</dbReference>
<keyword evidence="5" id="KW-1185">Reference proteome</keyword>
<dbReference type="SUPFAM" id="SSF63829">
    <property type="entry name" value="Calcium-dependent phosphotriesterase"/>
    <property type="match status" value="1"/>
</dbReference>
<dbReference type="InterPro" id="IPR011110">
    <property type="entry name" value="Reg_prop"/>
</dbReference>
<accession>A0ABZ2EH21</accession>
<protein>
    <recommendedName>
        <fullName evidence="3">Sulfatase N-terminal domain-containing protein</fullName>
    </recommendedName>
</protein>
<reference evidence="5" key="1">
    <citation type="submission" date="2024-01" db="EMBL/GenBank/DDBJ databases">
        <title>Mycovorax composti gen. nov. sp. nov., a member of the family Chitinophagaceae isolated from button mushroom compost.</title>
        <authorList>
            <person name="Thai M."/>
            <person name="Bell T.L."/>
            <person name="Kertesz M.A."/>
        </authorList>
    </citation>
    <scope>NUCLEOTIDE SEQUENCE [LARGE SCALE GENOMIC DNA]</scope>
    <source>
        <strain evidence="5">C216</strain>
    </source>
</reference>
<dbReference type="Gene3D" id="3.40.720.10">
    <property type="entry name" value="Alkaline Phosphatase, subunit A"/>
    <property type="match status" value="1"/>
</dbReference>
<name>A0ABZ2EH21_9BACT</name>
<dbReference type="InterPro" id="IPR017850">
    <property type="entry name" value="Alkaline_phosphatase_core_sf"/>
</dbReference>
<evidence type="ECO:0000313" key="4">
    <source>
        <dbReference type="EMBL" id="WWC82622.1"/>
    </source>
</evidence>
<dbReference type="InterPro" id="IPR050738">
    <property type="entry name" value="Sulfatase"/>
</dbReference>
<sequence length="708" mass="79343">MWVATKRGDLFAMEIRNEKVKIKSHILVRAANNKPLIINSMIYGATRYLWLATNKGIYIYNISSKSFSKVPASNNDISVGKIMLDNNGILWAGRKDGVFRLEEWNQAGLLPVFKKVQLPEAITQVESLFQDRRGSIWVGTLKNGVFRLTMPFSALNNGPQWKAEHVIKQINNTSFIGSIINIKCFFEDKYGVLWIGTAGGGAIYTNLKTPKNVWDASGKNATYKDRPDKSKPFFAVFNTGITHMSRVATRTTEGRSSRSAPMDKVIVPPYIPDLPEVRDDISWNMDAVKRMDAWVGQQLKELEQSGEADNTIIFFYADHGGTVPRGKAYVYETGTLVPFIVYFPPRWKHLAGTTIPSVSDRLVSFVDLAPTVLSLCNVSIPDFMVGAPFLGKAANDAQNLRQYIFTFRANQGDTYAPSRAITDGRYKLIWNYQSAYPNGTRQDYQWQMPAQQAWDKAFMAGTIKNPLHLKFCEPVETFELYDIQKDSLETTNLASLPAYKDALNTLKKALQSMLREQKDLGFIPREYRRVLQKEGALYDVVRKAKIDVSKEISAAEIASLKDPKQLATLLQFLSDKDPVVQYWGASGICGLAKIGLIKNVPKAATNVLQDTSVIPEVKCMLAEAMVYAGDTQRGLDYLLQQLKDGFGPAAACLQNVGVKATPLVKELQQLLTLKSQPPKLKFYIRSILINCGVLPYDRLYDANEKVES</sequence>
<proteinExistence type="inferred from homology"/>
<comment type="similarity">
    <text evidence="1">Belongs to the sulfatase family.</text>
</comment>
<dbReference type="PANTHER" id="PTHR42693:SF53">
    <property type="entry name" value="ENDO-4-O-SULFATASE"/>
    <property type="match status" value="1"/>
</dbReference>
<dbReference type="EMBL" id="CP144143">
    <property type="protein sequence ID" value="WWC82622.1"/>
    <property type="molecule type" value="Genomic_DNA"/>
</dbReference>
<dbReference type="Pfam" id="PF07494">
    <property type="entry name" value="Reg_prop"/>
    <property type="match status" value="1"/>
</dbReference>
<dbReference type="InterPro" id="IPR015943">
    <property type="entry name" value="WD40/YVTN_repeat-like_dom_sf"/>
</dbReference>
<dbReference type="Pfam" id="PF00884">
    <property type="entry name" value="Sulfatase"/>
    <property type="match status" value="1"/>
</dbReference>
<gene>
    <name evidence="4" type="ORF">PIECOFPK_00329</name>
</gene>
<dbReference type="PANTHER" id="PTHR42693">
    <property type="entry name" value="ARYLSULFATASE FAMILY MEMBER"/>
    <property type="match status" value="1"/>
</dbReference>
<dbReference type="SUPFAM" id="SSF53649">
    <property type="entry name" value="Alkaline phosphatase-like"/>
    <property type="match status" value="1"/>
</dbReference>
<dbReference type="InterPro" id="IPR016024">
    <property type="entry name" value="ARM-type_fold"/>
</dbReference>
<evidence type="ECO:0000256" key="1">
    <source>
        <dbReference type="ARBA" id="ARBA00008779"/>
    </source>
</evidence>
<keyword evidence="2" id="KW-0378">Hydrolase</keyword>
<organism evidence="4 5">
    <name type="scientific">Mycovorax composti</name>
    <dbReference type="NCBI Taxonomy" id="2962693"/>
    <lineage>
        <taxon>Bacteria</taxon>
        <taxon>Pseudomonadati</taxon>
        <taxon>Bacteroidota</taxon>
        <taxon>Chitinophagia</taxon>
        <taxon>Chitinophagales</taxon>
        <taxon>Chitinophagaceae</taxon>
        <taxon>Mycovorax</taxon>
    </lineage>
</organism>